<protein>
    <recommendedName>
        <fullName evidence="6">Lipocalin/cytosolic fatty-acid binding domain-containing protein</fullName>
    </recommendedName>
</protein>
<comment type="caution">
    <text evidence="7">The sequence shown here is derived from an EMBL/GenBank/DDBJ whole genome shotgun (WGS) entry which is preliminary data.</text>
</comment>
<keyword evidence="2" id="KW-0446">Lipid-binding</keyword>
<keyword evidence="4" id="KW-0732">Signal</keyword>
<feature type="signal peptide" evidence="4">
    <location>
        <begin position="1"/>
        <end position="19"/>
    </location>
</feature>
<evidence type="ECO:0000256" key="2">
    <source>
        <dbReference type="ARBA" id="ARBA00023121"/>
    </source>
</evidence>
<dbReference type="PIRSF" id="PIRSF036893">
    <property type="entry name" value="Lipocalin_ApoD"/>
    <property type="match status" value="1"/>
</dbReference>
<keyword evidence="3" id="KW-1015">Disulfide bond</keyword>
<evidence type="ECO:0000256" key="4">
    <source>
        <dbReference type="PIRNR" id="PIRNR036893"/>
    </source>
</evidence>
<dbReference type="PRINTS" id="PR01273">
    <property type="entry name" value="INVTBRTCOLOR"/>
</dbReference>
<gene>
    <name evidence="8" type="ORF">OKA104_LOCUS30220</name>
    <name evidence="7" type="ORF">VCS650_LOCUS14288</name>
</gene>
<dbReference type="PROSITE" id="PS00213">
    <property type="entry name" value="LIPOCALIN"/>
    <property type="match status" value="1"/>
</dbReference>
<dbReference type="Proteomes" id="UP000663891">
    <property type="component" value="Unassembled WGS sequence"/>
</dbReference>
<evidence type="ECO:0000259" key="6">
    <source>
        <dbReference type="Pfam" id="PF00061"/>
    </source>
</evidence>
<feature type="chain" id="PRO_5035980534" description="Lipocalin/cytosolic fatty-acid binding domain-containing protein" evidence="4">
    <location>
        <begin position="20"/>
        <end position="179"/>
    </location>
</feature>
<dbReference type="InterPro" id="IPR003057">
    <property type="entry name" value="Invtbrt_color"/>
</dbReference>
<evidence type="ECO:0000313" key="8">
    <source>
        <dbReference type="EMBL" id="CAF4008452.1"/>
    </source>
</evidence>
<evidence type="ECO:0000313" key="7">
    <source>
        <dbReference type="EMBL" id="CAF0992738.1"/>
    </source>
</evidence>
<reference evidence="7" key="1">
    <citation type="submission" date="2021-02" db="EMBL/GenBank/DDBJ databases">
        <authorList>
            <person name="Nowell W R."/>
        </authorList>
    </citation>
    <scope>NUCLEOTIDE SEQUENCE</scope>
</reference>
<dbReference type="Pfam" id="PF00061">
    <property type="entry name" value="Lipocalin"/>
    <property type="match status" value="1"/>
</dbReference>
<dbReference type="PANTHER" id="PTHR10612">
    <property type="entry name" value="APOLIPOPROTEIN D"/>
    <property type="match status" value="1"/>
</dbReference>
<comment type="similarity">
    <text evidence="1 4 5">Belongs to the calycin superfamily. Lipocalin family.</text>
</comment>
<dbReference type="GO" id="GO:0008289">
    <property type="term" value="F:lipid binding"/>
    <property type="evidence" value="ECO:0007669"/>
    <property type="project" value="UniProtKB-KW"/>
</dbReference>
<dbReference type="Gene3D" id="2.40.128.20">
    <property type="match status" value="1"/>
</dbReference>
<dbReference type="EMBL" id="CAJOAY010003198">
    <property type="protein sequence ID" value="CAF4008452.1"/>
    <property type="molecule type" value="Genomic_DNA"/>
</dbReference>
<dbReference type="SUPFAM" id="SSF50814">
    <property type="entry name" value="Lipocalins"/>
    <property type="match status" value="1"/>
</dbReference>
<dbReference type="Proteomes" id="UP000663881">
    <property type="component" value="Unassembled WGS sequence"/>
</dbReference>
<dbReference type="OrthoDB" id="565904at2759"/>
<evidence type="ECO:0000256" key="3">
    <source>
        <dbReference type="ARBA" id="ARBA00023157"/>
    </source>
</evidence>
<evidence type="ECO:0000256" key="1">
    <source>
        <dbReference type="ARBA" id="ARBA00006889"/>
    </source>
</evidence>
<evidence type="ECO:0000256" key="5">
    <source>
        <dbReference type="RuleBase" id="RU003695"/>
    </source>
</evidence>
<name>A0A814G2Q8_9BILA</name>
<dbReference type="InterPro" id="IPR022271">
    <property type="entry name" value="Lipocalin_ApoD"/>
</dbReference>
<accession>A0A814G2Q8</accession>
<dbReference type="GO" id="GO:0006629">
    <property type="term" value="P:lipid metabolic process"/>
    <property type="evidence" value="ECO:0007669"/>
    <property type="project" value="TreeGrafter"/>
</dbReference>
<dbReference type="GO" id="GO:0005737">
    <property type="term" value="C:cytoplasm"/>
    <property type="evidence" value="ECO:0007669"/>
    <property type="project" value="TreeGrafter"/>
</dbReference>
<dbReference type="EMBL" id="CAJNON010000119">
    <property type="protein sequence ID" value="CAF0992738.1"/>
    <property type="molecule type" value="Genomic_DNA"/>
</dbReference>
<sequence length="179" mass="20562">MLFLIKITLLVLTYQLTSASLCPRIVTQKDFNITKYGGIWYEVYRHDINGVASKCENETLTINSNGTMNVWTQGVSEINGYYSNHGLAVVKKASERGAFLIHLTNPHETIKYNIIITDYNQYSLIFSCDHVPILDINFEHIWILSRTKTLSMDIVKELKKVLKHMHVHTDDIKPTSQDC</sequence>
<organism evidence="7 9">
    <name type="scientific">Adineta steineri</name>
    <dbReference type="NCBI Taxonomy" id="433720"/>
    <lineage>
        <taxon>Eukaryota</taxon>
        <taxon>Metazoa</taxon>
        <taxon>Spiralia</taxon>
        <taxon>Gnathifera</taxon>
        <taxon>Rotifera</taxon>
        <taxon>Eurotatoria</taxon>
        <taxon>Bdelloidea</taxon>
        <taxon>Adinetida</taxon>
        <taxon>Adinetidae</taxon>
        <taxon>Adineta</taxon>
    </lineage>
</organism>
<dbReference type="PANTHER" id="PTHR10612:SF34">
    <property type="entry name" value="APOLIPOPROTEIN D"/>
    <property type="match status" value="1"/>
</dbReference>
<dbReference type="AlphaFoldDB" id="A0A814G2Q8"/>
<dbReference type="GO" id="GO:0000302">
    <property type="term" value="P:response to reactive oxygen species"/>
    <property type="evidence" value="ECO:0007669"/>
    <property type="project" value="TreeGrafter"/>
</dbReference>
<dbReference type="InterPro" id="IPR000566">
    <property type="entry name" value="Lipocln_cytosolic_FA-bd_dom"/>
</dbReference>
<feature type="domain" description="Lipocalin/cytosolic fatty-acid binding" evidence="6">
    <location>
        <begin position="39"/>
        <end position="177"/>
    </location>
</feature>
<dbReference type="GO" id="GO:0031409">
    <property type="term" value="F:pigment binding"/>
    <property type="evidence" value="ECO:0007669"/>
    <property type="project" value="InterPro"/>
</dbReference>
<evidence type="ECO:0000313" key="9">
    <source>
        <dbReference type="Proteomes" id="UP000663891"/>
    </source>
</evidence>
<dbReference type="InterPro" id="IPR012674">
    <property type="entry name" value="Calycin"/>
</dbReference>
<dbReference type="InterPro" id="IPR022272">
    <property type="entry name" value="Lipocalin_CS"/>
</dbReference>
<proteinExistence type="inferred from homology"/>